<feature type="non-terminal residue" evidence="1">
    <location>
        <position position="1"/>
    </location>
</feature>
<dbReference type="InterPro" id="IPR058240">
    <property type="entry name" value="rSAM_sf"/>
</dbReference>
<dbReference type="SUPFAM" id="SSF102114">
    <property type="entry name" value="Radical SAM enzymes"/>
    <property type="match status" value="1"/>
</dbReference>
<evidence type="ECO:0008006" key="2">
    <source>
        <dbReference type="Google" id="ProtNLM"/>
    </source>
</evidence>
<dbReference type="EMBL" id="UINC01096472">
    <property type="protein sequence ID" value="SVC53382.1"/>
    <property type="molecule type" value="Genomic_DNA"/>
</dbReference>
<accession>A0A382N111</accession>
<evidence type="ECO:0000313" key="1">
    <source>
        <dbReference type="EMBL" id="SVC53382.1"/>
    </source>
</evidence>
<organism evidence="1">
    <name type="scientific">marine metagenome</name>
    <dbReference type="NCBI Taxonomy" id="408172"/>
    <lineage>
        <taxon>unclassified sequences</taxon>
        <taxon>metagenomes</taxon>
        <taxon>ecological metagenomes</taxon>
    </lineage>
</organism>
<gene>
    <name evidence="1" type="ORF">METZ01_LOCUS306236</name>
</gene>
<sequence>GHNNKWWEELSNILSLEDELYFSIDGIESNFTIYRKNASWHKIIKHISTIVNTSSHPLLFWKYIIFKYNENTIVEAHDIAKNLKMDYFMLQCPWIPDDQPEWMPSFSPLEFVTNNKLKKIHRIDDDAIYLKLN</sequence>
<name>A0A382N111_9ZZZZ</name>
<protein>
    <recommendedName>
        <fullName evidence="2">Radical SAM core domain-containing protein</fullName>
    </recommendedName>
</protein>
<proteinExistence type="predicted"/>
<reference evidence="1" key="1">
    <citation type="submission" date="2018-05" db="EMBL/GenBank/DDBJ databases">
        <authorList>
            <person name="Lanie J.A."/>
            <person name="Ng W.-L."/>
            <person name="Kazmierczak K.M."/>
            <person name="Andrzejewski T.M."/>
            <person name="Davidsen T.M."/>
            <person name="Wayne K.J."/>
            <person name="Tettelin H."/>
            <person name="Glass J.I."/>
            <person name="Rusch D."/>
            <person name="Podicherti R."/>
            <person name="Tsui H.-C.T."/>
            <person name="Winkler M.E."/>
        </authorList>
    </citation>
    <scope>NUCLEOTIDE SEQUENCE</scope>
</reference>
<dbReference type="AlphaFoldDB" id="A0A382N111"/>